<dbReference type="GO" id="GO:0000977">
    <property type="term" value="F:RNA polymerase II transcription regulatory region sequence-specific DNA binding"/>
    <property type="evidence" value="ECO:0007669"/>
    <property type="project" value="TreeGrafter"/>
</dbReference>
<dbReference type="AlphaFoldDB" id="A0A8K0P8R0"/>
<feature type="compositionally biased region" description="Low complexity" evidence="3">
    <location>
        <begin position="66"/>
        <end position="82"/>
    </location>
</feature>
<dbReference type="InterPro" id="IPR015660">
    <property type="entry name" value="MASH1/Ascl1a-like"/>
</dbReference>
<keyword evidence="1" id="KW-0524">Neurogenesis</keyword>
<dbReference type="Gene3D" id="4.10.280.10">
    <property type="entry name" value="Helix-loop-helix DNA-binding domain"/>
    <property type="match status" value="1"/>
</dbReference>
<comment type="caution">
    <text evidence="5">The sequence shown here is derived from an EMBL/GenBank/DDBJ whole genome shotgun (WGS) entry which is preliminary data.</text>
</comment>
<organism evidence="5 6">
    <name type="scientific">Ladona fulva</name>
    <name type="common">Scarce chaser dragonfly</name>
    <name type="synonym">Libellula fulva</name>
    <dbReference type="NCBI Taxonomy" id="123851"/>
    <lineage>
        <taxon>Eukaryota</taxon>
        <taxon>Metazoa</taxon>
        <taxon>Ecdysozoa</taxon>
        <taxon>Arthropoda</taxon>
        <taxon>Hexapoda</taxon>
        <taxon>Insecta</taxon>
        <taxon>Pterygota</taxon>
        <taxon>Palaeoptera</taxon>
        <taxon>Odonata</taxon>
        <taxon>Epiprocta</taxon>
        <taxon>Anisoptera</taxon>
        <taxon>Libelluloidea</taxon>
        <taxon>Libellulidae</taxon>
        <taxon>Ladona</taxon>
    </lineage>
</organism>
<feature type="region of interest" description="Disordered" evidence="3">
    <location>
        <begin position="239"/>
        <end position="265"/>
    </location>
</feature>
<evidence type="ECO:0000259" key="4">
    <source>
        <dbReference type="PROSITE" id="PS50888"/>
    </source>
</evidence>
<dbReference type="Pfam" id="PF00010">
    <property type="entry name" value="HLH"/>
    <property type="match status" value="1"/>
</dbReference>
<feature type="compositionally biased region" description="Polar residues" evidence="3">
    <location>
        <begin position="37"/>
        <end position="51"/>
    </location>
</feature>
<feature type="region of interest" description="Disordered" evidence="3">
    <location>
        <begin position="59"/>
        <end position="137"/>
    </location>
</feature>
<dbReference type="PANTHER" id="PTHR13935:SF106">
    <property type="entry name" value="ACHAETE-SCUTE COMPLEX PROTEIN T5-RELATED"/>
    <property type="match status" value="1"/>
</dbReference>
<feature type="region of interest" description="Disordered" evidence="3">
    <location>
        <begin position="32"/>
        <end position="51"/>
    </location>
</feature>
<dbReference type="GO" id="GO:0045944">
    <property type="term" value="P:positive regulation of transcription by RNA polymerase II"/>
    <property type="evidence" value="ECO:0007669"/>
    <property type="project" value="TreeGrafter"/>
</dbReference>
<evidence type="ECO:0000313" key="5">
    <source>
        <dbReference type="EMBL" id="KAG8240260.1"/>
    </source>
</evidence>
<evidence type="ECO:0000313" key="6">
    <source>
        <dbReference type="Proteomes" id="UP000792457"/>
    </source>
</evidence>
<dbReference type="GO" id="GO:0007399">
    <property type="term" value="P:nervous system development"/>
    <property type="evidence" value="ECO:0007669"/>
    <property type="project" value="UniProtKB-KW"/>
</dbReference>
<dbReference type="GO" id="GO:0046983">
    <property type="term" value="F:protein dimerization activity"/>
    <property type="evidence" value="ECO:0007669"/>
    <property type="project" value="InterPro"/>
</dbReference>
<dbReference type="InterPro" id="IPR011598">
    <property type="entry name" value="bHLH_dom"/>
</dbReference>
<dbReference type="InterPro" id="IPR036638">
    <property type="entry name" value="HLH_DNA-bd_sf"/>
</dbReference>
<dbReference type="EMBL" id="KZ312442">
    <property type="protein sequence ID" value="KAG8240260.1"/>
    <property type="molecule type" value="Genomic_DNA"/>
</dbReference>
<keyword evidence="6" id="KW-1185">Reference proteome</keyword>
<reference evidence="5" key="1">
    <citation type="submission" date="2013-04" db="EMBL/GenBank/DDBJ databases">
        <authorList>
            <person name="Qu J."/>
            <person name="Murali S.C."/>
            <person name="Bandaranaike D."/>
            <person name="Bellair M."/>
            <person name="Blankenburg K."/>
            <person name="Chao H."/>
            <person name="Dinh H."/>
            <person name="Doddapaneni H."/>
            <person name="Downs B."/>
            <person name="Dugan-Rocha S."/>
            <person name="Elkadiri S."/>
            <person name="Gnanaolivu R.D."/>
            <person name="Hernandez B."/>
            <person name="Javaid M."/>
            <person name="Jayaseelan J.C."/>
            <person name="Lee S."/>
            <person name="Li M."/>
            <person name="Ming W."/>
            <person name="Munidasa M."/>
            <person name="Muniz J."/>
            <person name="Nguyen L."/>
            <person name="Ongeri F."/>
            <person name="Osuji N."/>
            <person name="Pu L.-L."/>
            <person name="Puazo M."/>
            <person name="Qu C."/>
            <person name="Quiroz J."/>
            <person name="Raj R."/>
            <person name="Weissenberger G."/>
            <person name="Xin Y."/>
            <person name="Zou X."/>
            <person name="Han Y."/>
            <person name="Richards S."/>
            <person name="Worley K."/>
            <person name="Muzny D."/>
            <person name="Gibbs R."/>
        </authorList>
    </citation>
    <scope>NUCLEOTIDE SEQUENCE</scope>
    <source>
        <strain evidence="5">Sampled in the wild</strain>
    </source>
</reference>
<feature type="compositionally biased region" description="Low complexity" evidence="3">
    <location>
        <begin position="240"/>
        <end position="257"/>
    </location>
</feature>
<evidence type="ECO:0000256" key="2">
    <source>
        <dbReference type="ARBA" id="ARBA00023125"/>
    </source>
</evidence>
<evidence type="ECO:0000256" key="3">
    <source>
        <dbReference type="SAM" id="MobiDB-lite"/>
    </source>
</evidence>
<evidence type="ECO:0000256" key="1">
    <source>
        <dbReference type="ARBA" id="ARBA00022902"/>
    </source>
</evidence>
<feature type="region of interest" description="Disordered" evidence="3">
    <location>
        <begin position="164"/>
        <end position="184"/>
    </location>
</feature>
<dbReference type="OrthoDB" id="5976910at2759"/>
<dbReference type="GO" id="GO:0000981">
    <property type="term" value="F:DNA-binding transcription factor activity, RNA polymerase II-specific"/>
    <property type="evidence" value="ECO:0007669"/>
    <property type="project" value="TreeGrafter"/>
</dbReference>
<feature type="domain" description="BHLH" evidence="4">
    <location>
        <begin position="128"/>
        <end position="204"/>
    </location>
</feature>
<name>A0A8K0P8R0_LADFU</name>
<keyword evidence="2" id="KW-0238">DNA-binding</keyword>
<proteinExistence type="predicted"/>
<sequence length="391" mass="41776">MATTALGGVVNIGPTHRNLHESIMEDESTYGKIDTSGELSSESYHHQSNSPGVLMTAIRSSKSEVSPASPDSTMSSSSSTTTEDSHVSVLRRGPSAAPPPFVPFTAPPTRIQSSSTTGSFRIHHHQPASVARRNARERNRVKQVNNGFATLRQHIPPALIAAAAAERSASPSERSSGRCGSSAAAKKMSKVETLRCAVEYIRSLQDLLREADGGSTGETQPDIKKEEDLQMNNSEIAVAPSPVSSPMSSPESSSAFLPPSPTPASVEPIQDGTRHYLPLQPVQTFDYIDIDSYARLPHYGADGTNGVLQFYNERVKREDVEDVMVLEPSPGVVASTNSPPPHGYSTSATAYLAMAPGPALIHRPLGAGDEVELVESDMAGMMTWWTEGPQC</sequence>
<dbReference type="PANTHER" id="PTHR13935">
    <property type="entry name" value="ACHAETE-SCUTE TRANSCRIPTION FACTOR-RELATED"/>
    <property type="match status" value="1"/>
</dbReference>
<protein>
    <recommendedName>
        <fullName evidence="4">BHLH domain-containing protein</fullName>
    </recommendedName>
</protein>
<feature type="compositionally biased region" description="Polar residues" evidence="3">
    <location>
        <begin position="110"/>
        <end position="119"/>
    </location>
</feature>
<dbReference type="SMART" id="SM00353">
    <property type="entry name" value="HLH"/>
    <property type="match status" value="1"/>
</dbReference>
<feature type="compositionally biased region" description="Pro residues" evidence="3">
    <location>
        <begin position="96"/>
        <end position="106"/>
    </location>
</feature>
<accession>A0A8K0P8R0</accession>
<reference evidence="5" key="2">
    <citation type="submission" date="2017-10" db="EMBL/GenBank/DDBJ databases">
        <title>Ladona fulva Genome sequencing and assembly.</title>
        <authorList>
            <person name="Murali S."/>
            <person name="Richards S."/>
            <person name="Bandaranaike D."/>
            <person name="Bellair M."/>
            <person name="Blankenburg K."/>
            <person name="Chao H."/>
            <person name="Dinh H."/>
            <person name="Doddapaneni H."/>
            <person name="Dugan-Rocha S."/>
            <person name="Elkadiri S."/>
            <person name="Gnanaolivu R."/>
            <person name="Hernandez B."/>
            <person name="Skinner E."/>
            <person name="Javaid M."/>
            <person name="Lee S."/>
            <person name="Li M."/>
            <person name="Ming W."/>
            <person name="Munidasa M."/>
            <person name="Muniz J."/>
            <person name="Nguyen L."/>
            <person name="Hughes D."/>
            <person name="Osuji N."/>
            <person name="Pu L.-L."/>
            <person name="Puazo M."/>
            <person name="Qu C."/>
            <person name="Quiroz J."/>
            <person name="Raj R."/>
            <person name="Weissenberger G."/>
            <person name="Xin Y."/>
            <person name="Zou X."/>
            <person name="Han Y."/>
            <person name="Worley K."/>
            <person name="Muzny D."/>
            <person name="Gibbs R."/>
        </authorList>
    </citation>
    <scope>NUCLEOTIDE SEQUENCE</scope>
    <source>
        <strain evidence="5">Sampled in the wild</strain>
    </source>
</reference>
<dbReference type="SUPFAM" id="SSF47459">
    <property type="entry name" value="HLH, helix-loop-helix DNA-binding domain"/>
    <property type="match status" value="1"/>
</dbReference>
<dbReference type="PROSITE" id="PS50888">
    <property type="entry name" value="BHLH"/>
    <property type="match status" value="1"/>
</dbReference>
<gene>
    <name evidence="5" type="ORF">J437_LFUL016624</name>
</gene>
<dbReference type="Proteomes" id="UP000792457">
    <property type="component" value="Unassembled WGS sequence"/>
</dbReference>
<dbReference type="GO" id="GO:0090575">
    <property type="term" value="C:RNA polymerase II transcription regulator complex"/>
    <property type="evidence" value="ECO:0007669"/>
    <property type="project" value="TreeGrafter"/>
</dbReference>